<dbReference type="InterPro" id="IPR050273">
    <property type="entry name" value="GppA/Ppx_hydrolase"/>
</dbReference>
<dbReference type="RefSeq" id="WP_212322239.1">
    <property type="nucleotide sequence ID" value="NZ_AP024463.1"/>
</dbReference>
<dbReference type="PANTHER" id="PTHR30005">
    <property type="entry name" value="EXOPOLYPHOSPHATASE"/>
    <property type="match status" value="1"/>
</dbReference>
<dbReference type="EMBL" id="CP072384">
    <property type="protein sequence ID" value="QUC07626.1"/>
    <property type="molecule type" value="Genomic_DNA"/>
</dbReference>
<evidence type="ECO:0000259" key="1">
    <source>
        <dbReference type="Pfam" id="PF02541"/>
    </source>
</evidence>
<dbReference type="InterPro" id="IPR003695">
    <property type="entry name" value="Ppx_GppA_N"/>
</dbReference>
<dbReference type="PANTHER" id="PTHR30005:SF13">
    <property type="entry name" value="EXOPOLYPHOSPHATASE 2"/>
    <property type="match status" value="1"/>
</dbReference>
<dbReference type="Gene3D" id="3.30.420.150">
    <property type="entry name" value="Exopolyphosphatase. Domain 2"/>
    <property type="match status" value="1"/>
</dbReference>
<protein>
    <submittedName>
        <fullName evidence="2">Exopolyphosphatase</fullName>
    </submittedName>
</protein>
<keyword evidence="3" id="KW-1185">Reference proteome</keyword>
<organism evidence="2 3">
    <name type="scientific">Arachnia rubra</name>
    <dbReference type="NCBI Taxonomy" id="1547448"/>
    <lineage>
        <taxon>Bacteria</taxon>
        <taxon>Bacillati</taxon>
        <taxon>Actinomycetota</taxon>
        <taxon>Actinomycetes</taxon>
        <taxon>Propionibacteriales</taxon>
        <taxon>Propionibacteriaceae</taxon>
        <taxon>Arachnia</taxon>
    </lineage>
</organism>
<gene>
    <name evidence="2" type="ORF">J5A65_11920</name>
</gene>
<dbReference type="InterPro" id="IPR043129">
    <property type="entry name" value="ATPase_NBD"/>
</dbReference>
<dbReference type="SUPFAM" id="SSF53067">
    <property type="entry name" value="Actin-like ATPase domain"/>
    <property type="match status" value="2"/>
</dbReference>
<sequence length="301" mass="31466">MTVAAIDCGTNSIRLLVLAGSRDAPQELAREVRLARLGQGVDATGEFHPDALARTFAVCDEFAQIIRAHGAGKVRFVATSAARDVTNRQLLSDGVRERLGVEVDVIPGQEEARLSSSGALCAVDVTPPTLILDIGGGSTELVLADVAGTILHSVSLNVGSVRLRERFLHTDPPTSEEQRTSRAFVGDLLDGSGIDFAAVASAVGVAGTVTSVAARVLGLEAYSRDAVHGLVLGCDDIRDANSHWLATPVSEIEGEPCMHPLRAGVIGAGTLILDEIAARIPSQKILVSETDILDGIALELL</sequence>
<dbReference type="Pfam" id="PF02541">
    <property type="entry name" value="Ppx-GppA"/>
    <property type="match status" value="1"/>
</dbReference>
<name>A0ABX7Y3S3_9ACTN</name>
<reference evidence="2 3" key="1">
    <citation type="submission" date="2021-03" db="EMBL/GenBank/DDBJ databases">
        <title>Human Oral Microbial Genomes.</title>
        <authorList>
            <person name="Johnston C.D."/>
            <person name="Chen T."/>
            <person name="Dewhirst F.E."/>
        </authorList>
    </citation>
    <scope>NUCLEOTIDE SEQUENCE [LARGE SCALE GENOMIC DNA]</scope>
    <source>
        <strain evidence="2 3">DSMZ 100122</strain>
    </source>
</reference>
<evidence type="ECO:0000313" key="3">
    <source>
        <dbReference type="Proteomes" id="UP000678513"/>
    </source>
</evidence>
<proteinExistence type="predicted"/>
<dbReference type="Proteomes" id="UP000678513">
    <property type="component" value="Chromosome"/>
</dbReference>
<feature type="domain" description="Ppx/GppA phosphatase N-terminal" evidence="1">
    <location>
        <begin position="25"/>
        <end position="299"/>
    </location>
</feature>
<evidence type="ECO:0000313" key="2">
    <source>
        <dbReference type="EMBL" id="QUC07626.1"/>
    </source>
</evidence>
<accession>A0ABX7Y3S3</accession>
<dbReference type="Gene3D" id="3.30.420.40">
    <property type="match status" value="1"/>
</dbReference>